<dbReference type="NCBIfam" id="TIGR04336">
    <property type="entry name" value="AmmeMemoSam_B"/>
    <property type="match status" value="1"/>
</dbReference>
<organism evidence="3 4">
    <name type="scientific">Sulfurimonas crateris</name>
    <dbReference type="NCBI Taxonomy" id="2574727"/>
    <lineage>
        <taxon>Bacteria</taxon>
        <taxon>Pseudomonadati</taxon>
        <taxon>Campylobacterota</taxon>
        <taxon>Epsilonproteobacteria</taxon>
        <taxon>Campylobacterales</taxon>
        <taxon>Sulfurimonadaceae</taxon>
        <taxon>Sulfurimonas</taxon>
    </lineage>
</organism>
<proteinExistence type="inferred from homology"/>
<dbReference type="EMBL" id="SZPX01000007">
    <property type="protein sequence ID" value="TKI68765.1"/>
    <property type="molecule type" value="Genomic_DNA"/>
</dbReference>
<evidence type="ECO:0000313" key="4">
    <source>
        <dbReference type="Proteomes" id="UP000309561"/>
    </source>
</evidence>
<sequence length="262" mass="28773">MKRKMSVSGAFYPGRAIEIERYFEHFSAVYDEAKSLPQLNSRVVIVPHAGYIYSGYSANVAYRVLRQSGVKRFAVIGPSHKVGFEGASLCDFGSYETPFGDIDGSISLNQALKDKFNLPCVLEAHQEHSTEVQFPFIKHYIEDAEIVEIVYSYADAAELSKIIDYLLAQPECGVVISTDLSHFHSLSNATRLDNICLEAIENLDAEKLHSGCEACGKIGVEAVLISAKKLGLKAELLDYSTSADASGDTDRVVGYVSACFYD</sequence>
<dbReference type="InterPro" id="IPR002737">
    <property type="entry name" value="MEMO1_fam"/>
</dbReference>
<dbReference type="CDD" id="cd07361">
    <property type="entry name" value="MEMO_like"/>
    <property type="match status" value="1"/>
</dbReference>
<keyword evidence="4" id="KW-1185">Reference proteome</keyword>
<name>A0A4U2Z4S8_9BACT</name>
<dbReference type="Proteomes" id="UP000309561">
    <property type="component" value="Unassembled WGS sequence"/>
</dbReference>
<gene>
    <name evidence="3" type="primary">amrB</name>
    <name evidence="3" type="ORF">FCU45_10160</name>
</gene>
<evidence type="ECO:0000313" key="3">
    <source>
        <dbReference type="EMBL" id="TKI68765.1"/>
    </source>
</evidence>
<dbReference type="PANTHER" id="PTHR11060">
    <property type="entry name" value="PROTEIN MEMO1"/>
    <property type="match status" value="1"/>
</dbReference>
<dbReference type="OrthoDB" id="9785549at2"/>
<comment type="similarity">
    <text evidence="1 2">Belongs to the MEMO1 family.</text>
</comment>
<protein>
    <recommendedName>
        <fullName evidence="2">MEMO1 family protein FCU45_10160</fullName>
    </recommendedName>
</protein>
<comment type="caution">
    <text evidence="3">The sequence shown here is derived from an EMBL/GenBank/DDBJ whole genome shotgun (WGS) entry which is preliminary data.</text>
</comment>
<dbReference type="Pfam" id="PF01875">
    <property type="entry name" value="Memo"/>
    <property type="match status" value="1"/>
</dbReference>
<dbReference type="PANTHER" id="PTHR11060:SF0">
    <property type="entry name" value="PROTEIN MEMO1"/>
    <property type="match status" value="1"/>
</dbReference>
<evidence type="ECO:0000256" key="1">
    <source>
        <dbReference type="ARBA" id="ARBA00006315"/>
    </source>
</evidence>
<dbReference type="Gene3D" id="3.40.830.10">
    <property type="entry name" value="LigB-like"/>
    <property type="match status" value="1"/>
</dbReference>
<dbReference type="RefSeq" id="WP_137014904.1">
    <property type="nucleotide sequence ID" value="NZ_SZPX01000007.1"/>
</dbReference>
<dbReference type="HAMAP" id="MF_00055">
    <property type="entry name" value="MEMO1"/>
    <property type="match status" value="1"/>
</dbReference>
<evidence type="ECO:0000256" key="2">
    <source>
        <dbReference type="HAMAP-Rule" id="MF_00055"/>
    </source>
</evidence>
<accession>A0A4U2Z4S8</accession>
<dbReference type="AlphaFoldDB" id="A0A4U2Z4S8"/>
<reference evidence="3 4" key="1">
    <citation type="submission" date="2019-04" db="EMBL/GenBank/DDBJ databases">
        <title>Sulfurimonas crateris sp. nov. a facultative anaerobic sulfur-oxidizing chemolithautotrophic bacterium isolated from a terrestrial mud vulcano.</title>
        <authorList>
            <person name="Ratnikova N.M."/>
            <person name="Slobodkin A.I."/>
            <person name="Merkel A.Y."/>
            <person name="Novikov A."/>
            <person name="Bonch-Osmolovskaya E.A."/>
            <person name="Slobodkina G.B."/>
        </authorList>
    </citation>
    <scope>NUCLEOTIDE SEQUENCE [LARGE SCALE GENOMIC DNA]</scope>
    <source>
        <strain evidence="3 4">SN118</strain>
    </source>
</reference>